<dbReference type="HOGENOM" id="CLU_080973_1_0_6"/>
<keyword evidence="3" id="KW-1185">Reference proteome</keyword>
<dbReference type="InterPro" id="IPR012902">
    <property type="entry name" value="N_methyl_site"/>
</dbReference>
<dbReference type="AlphaFoldDB" id="A4C7Z7"/>
<organism evidence="2 3">
    <name type="scientific">Pseudoalteromonas tunicata D2</name>
    <dbReference type="NCBI Taxonomy" id="87626"/>
    <lineage>
        <taxon>Bacteria</taxon>
        <taxon>Pseudomonadati</taxon>
        <taxon>Pseudomonadota</taxon>
        <taxon>Gammaproteobacteria</taxon>
        <taxon>Alteromonadales</taxon>
        <taxon>Pseudoalteromonadaceae</taxon>
        <taxon>Pseudoalteromonas</taxon>
    </lineage>
</organism>
<dbReference type="InterPro" id="IPR045584">
    <property type="entry name" value="Pilin-like"/>
</dbReference>
<evidence type="ECO:0000256" key="1">
    <source>
        <dbReference type="SAM" id="Phobius"/>
    </source>
</evidence>
<feature type="transmembrane region" description="Helical" evidence="1">
    <location>
        <begin position="7"/>
        <end position="29"/>
    </location>
</feature>
<dbReference type="RefSeq" id="WP_009837974.1">
    <property type="nucleotide sequence ID" value="NZ_AAOH01000003.1"/>
</dbReference>
<dbReference type="eggNOG" id="COG4968">
    <property type="taxonomic scope" value="Bacteria"/>
</dbReference>
<dbReference type="STRING" id="87626.PTD2_06709"/>
<protein>
    <submittedName>
        <fullName evidence="2">Putative Mannose-sensitive agglutinin (MSHA) biogenesis protein MshO (Pilus type IV)</fullName>
    </submittedName>
</protein>
<proteinExistence type="predicted"/>
<name>A4C7Z7_9GAMM</name>
<keyword evidence="1" id="KW-0812">Transmembrane</keyword>
<dbReference type="NCBIfam" id="TIGR02532">
    <property type="entry name" value="IV_pilin_GFxxxE"/>
    <property type="match status" value="1"/>
</dbReference>
<comment type="caution">
    <text evidence="2">The sequence shown here is derived from an EMBL/GenBank/DDBJ whole genome shotgun (WGS) entry which is preliminary data.</text>
</comment>
<keyword evidence="1" id="KW-0472">Membrane</keyword>
<dbReference type="EMBL" id="AAOH01000003">
    <property type="protein sequence ID" value="EAR28712.1"/>
    <property type="molecule type" value="Genomic_DNA"/>
</dbReference>
<evidence type="ECO:0000313" key="3">
    <source>
        <dbReference type="Proteomes" id="UP000006201"/>
    </source>
</evidence>
<dbReference type="SUPFAM" id="SSF54523">
    <property type="entry name" value="Pili subunits"/>
    <property type="match status" value="1"/>
</dbReference>
<gene>
    <name evidence="2" type="ORF">PTD2_06709</name>
</gene>
<reference evidence="2 3" key="1">
    <citation type="submission" date="2006-02" db="EMBL/GenBank/DDBJ databases">
        <authorList>
            <person name="Moran M.A."/>
            <person name="Kjelleberg S."/>
            <person name="Egan S."/>
            <person name="Saunders N."/>
            <person name="Thomas T."/>
            <person name="Ferriera S."/>
            <person name="Johnson J."/>
            <person name="Kravitz S."/>
            <person name="Halpern A."/>
            <person name="Remington K."/>
            <person name="Beeson K."/>
            <person name="Tran B."/>
            <person name="Rogers Y.-H."/>
            <person name="Friedman R."/>
            <person name="Venter J.C."/>
        </authorList>
    </citation>
    <scope>NUCLEOTIDE SEQUENCE [LARGE SCALE GENOMIC DNA]</scope>
    <source>
        <strain evidence="2 3">D2</strain>
    </source>
</reference>
<evidence type="ECO:0000313" key="2">
    <source>
        <dbReference type="EMBL" id="EAR28712.1"/>
    </source>
</evidence>
<sequence>MKRSGFTLVELILVIVILGIVSVGTVQYLSFGAQIYAQATERDEVVSQARFLQTRLSKELRHAAPNSVRLSCDNSTSNPCSVVQCLEFTPFKSSTVYTNNLPSDLAASGDVTVVDALVDPVINDWVSIYALSAADVYQLTNNKRRQIMSVTQGINTTEPDVWQVDKGFSVDSPSKRIYVLNSAGPVSFCVKENTLYRFEGYGFFDSQPTPTLLNQINGVSGVAIGQFVQNALNITEVFRYQSASLTRNSVVNIQLEMGFNNTESVAFNHEIHLPNVP</sequence>
<dbReference type="OrthoDB" id="9788802at2"/>
<dbReference type="Proteomes" id="UP000006201">
    <property type="component" value="Unassembled WGS sequence"/>
</dbReference>
<dbReference type="Gene3D" id="3.30.700.10">
    <property type="entry name" value="Glycoprotein, Type 4 Pilin"/>
    <property type="match status" value="1"/>
</dbReference>
<dbReference type="PROSITE" id="PS00409">
    <property type="entry name" value="PROKAR_NTER_METHYL"/>
    <property type="match status" value="1"/>
</dbReference>
<keyword evidence="1" id="KW-1133">Transmembrane helix</keyword>
<dbReference type="Pfam" id="PF07963">
    <property type="entry name" value="N_methyl"/>
    <property type="match status" value="1"/>
</dbReference>
<accession>A4C7Z7</accession>